<dbReference type="Proteomes" id="UP000264179">
    <property type="component" value="Unassembled WGS sequence"/>
</dbReference>
<keyword evidence="5 6" id="KW-0472">Membrane</keyword>
<accession>A0A3D5N8S3</accession>
<dbReference type="AlphaFoldDB" id="A0A3D5N8S3"/>
<dbReference type="GO" id="GO:0008521">
    <property type="term" value="F:acetyl-CoA transmembrane transporter activity"/>
    <property type="evidence" value="ECO:0007669"/>
    <property type="project" value="InterPro"/>
</dbReference>
<evidence type="ECO:0000256" key="5">
    <source>
        <dbReference type="ARBA" id="ARBA00023136"/>
    </source>
</evidence>
<protein>
    <submittedName>
        <fullName evidence="7">MFS transporter</fullName>
    </submittedName>
</protein>
<gene>
    <name evidence="7" type="ORF">DHR80_07510</name>
</gene>
<evidence type="ECO:0000313" key="8">
    <source>
        <dbReference type="Proteomes" id="UP000264179"/>
    </source>
</evidence>
<dbReference type="PANTHER" id="PTHR12778">
    <property type="entry name" value="SOLUTE CARRIER FAMILY 33 ACETYL-COA TRANSPORTER -RELATED"/>
    <property type="match status" value="1"/>
</dbReference>
<name>A0A3D5N8S3_9PROT</name>
<evidence type="ECO:0000256" key="1">
    <source>
        <dbReference type="ARBA" id="ARBA00004141"/>
    </source>
</evidence>
<keyword evidence="3 6" id="KW-0812">Transmembrane</keyword>
<sequence length="134" mass="14839">MHSAEKRSWSEAFGAFIHPRVITMLFMGLSAGIPILLIFSTLSIWLREAGVDRSTVTYFSWAALGYSFKFVWAPLIDRLPFPVLHGFLGRRRSWLIIAQGCIIGAILWMGLTDPAQNLTMMAFAAVALGFASAT</sequence>
<proteinExistence type="predicted"/>
<dbReference type="InterPro" id="IPR024371">
    <property type="entry name" value="AcetylCoA_trans_1-like"/>
</dbReference>
<feature type="transmembrane region" description="Helical" evidence="6">
    <location>
        <begin position="93"/>
        <end position="111"/>
    </location>
</feature>
<evidence type="ECO:0000256" key="3">
    <source>
        <dbReference type="ARBA" id="ARBA00022692"/>
    </source>
</evidence>
<dbReference type="EMBL" id="DPOP01000068">
    <property type="protein sequence ID" value="HCW67048.1"/>
    <property type="molecule type" value="Genomic_DNA"/>
</dbReference>
<feature type="transmembrane region" description="Helical" evidence="6">
    <location>
        <begin position="58"/>
        <end position="81"/>
    </location>
</feature>
<dbReference type="SUPFAM" id="SSF103473">
    <property type="entry name" value="MFS general substrate transporter"/>
    <property type="match status" value="1"/>
</dbReference>
<dbReference type="GO" id="GO:0035348">
    <property type="term" value="P:acetyl-CoA transmembrane transport"/>
    <property type="evidence" value="ECO:0007669"/>
    <property type="project" value="InterPro"/>
</dbReference>
<dbReference type="Pfam" id="PF13000">
    <property type="entry name" value="Acatn"/>
    <property type="match status" value="1"/>
</dbReference>
<dbReference type="GO" id="GO:0016020">
    <property type="term" value="C:membrane"/>
    <property type="evidence" value="ECO:0007669"/>
    <property type="project" value="UniProtKB-SubCell"/>
</dbReference>
<comment type="subcellular location">
    <subcellularLocation>
        <location evidence="1">Membrane</location>
        <topology evidence="1">Multi-pass membrane protein</topology>
    </subcellularLocation>
</comment>
<evidence type="ECO:0000256" key="4">
    <source>
        <dbReference type="ARBA" id="ARBA00022989"/>
    </source>
</evidence>
<dbReference type="InterPro" id="IPR004752">
    <property type="entry name" value="AmpG_permease/AT-1"/>
</dbReference>
<organism evidence="7 8">
    <name type="scientific">Thalassospira lucentensis</name>
    <dbReference type="NCBI Taxonomy" id="168935"/>
    <lineage>
        <taxon>Bacteria</taxon>
        <taxon>Pseudomonadati</taxon>
        <taxon>Pseudomonadota</taxon>
        <taxon>Alphaproteobacteria</taxon>
        <taxon>Rhodospirillales</taxon>
        <taxon>Thalassospiraceae</taxon>
        <taxon>Thalassospira</taxon>
    </lineage>
</organism>
<dbReference type="PANTHER" id="PTHR12778:SF10">
    <property type="entry name" value="MAJOR FACILITATOR SUPERFAMILY DOMAIN-CONTAINING PROTEIN 3"/>
    <property type="match status" value="1"/>
</dbReference>
<evidence type="ECO:0000256" key="6">
    <source>
        <dbReference type="SAM" id="Phobius"/>
    </source>
</evidence>
<evidence type="ECO:0000256" key="2">
    <source>
        <dbReference type="ARBA" id="ARBA00022448"/>
    </source>
</evidence>
<evidence type="ECO:0000313" key="7">
    <source>
        <dbReference type="EMBL" id="HCW67048.1"/>
    </source>
</evidence>
<keyword evidence="2" id="KW-0813">Transport</keyword>
<feature type="transmembrane region" description="Helical" evidence="6">
    <location>
        <begin position="21"/>
        <end position="46"/>
    </location>
</feature>
<comment type="caution">
    <text evidence="7">The sequence shown here is derived from an EMBL/GenBank/DDBJ whole genome shotgun (WGS) entry which is preliminary data.</text>
</comment>
<keyword evidence="4 6" id="KW-1133">Transmembrane helix</keyword>
<dbReference type="InterPro" id="IPR036259">
    <property type="entry name" value="MFS_trans_sf"/>
</dbReference>
<feature type="non-terminal residue" evidence="7">
    <location>
        <position position="134"/>
    </location>
</feature>
<reference evidence="7 8" key="1">
    <citation type="journal article" date="2018" name="Nat. Biotechnol.">
        <title>A standardized bacterial taxonomy based on genome phylogeny substantially revises the tree of life.</title>
        <authorList>
            <person name="Parks D.H."/>
            <person name="Chuvochina M."/>
            <person name="Waite D.W."/>
            <person name="Rinke C."/>
            <person name="Skarshewski A."/>
            <person name="Chaumeil P.A."/>
            <person name="Hugenholtz P."/>
        </authorList>
    </citation>
    <scope>NUCLEOTIDE SEQUENCE [LARGE SCALE GENOMIC DNA]</scope>
    <source>
        <strain evidence="7">UBA9881</strain>
    </source>
</reference>